<reference evidence="1 2" key="1">
    <citation type="submission" date="2019-08" db="EMBL/GenBank/DDBJ databases">
        <title>In-depth cultivation of the pig gut microbiome towards novel bacterial diversity and tailored functional studies.</title>
        <authorList>
            <person name="Wylensek D."/>
            <person name="Hitch T.C.A."/>
            <person name="Clavel T."/>
        </authorList>
    </citation>
    <scope>NUCLEOTIDE SEQUENCE [LARGE SCALE GENOMIC DNA]</scope>
    <source>
        <strain evidence="1 2">WCA3-601-WT-6J</strain>
    </source>
</reference>
<evidence type="ECO:0000313" key="2">
    <source>
        <dbReference type="Proteomes" id="UP000431913"/>
    </source>
</evidence>
<dbReference type="EMBL" id="VUNJ01000030">
    <property type="protein sequence ID" value="MST93512.1"/>
    <property type="molecule type" value="Genomic_DNA"/>
</dbReference>
<gene>
    <name evidence="1" type="ORF">FYJ76_16490</name>
</gene>
<dbReference type="Proteomes" id="UP000431913">
    <property type="component" value="Unassembled WGS sequence"/>
</dbReference>
<proteinExistence type="predicted"/>
<dbReference type="AlphaFoldDB" id="A0A6I2U6Y6"/>
<comment type="caution">
    <text evidence="1">The sequence shown here is derived from an EMBL/GenBank/DDBJ whole genome shotgun (WGS) entry which is preliminary data.</text>
</comment>
<dbReference type="Pfam" id="PF03237">
    <property type="entry name" value="Terminase_6N"/>
    <property type="match status" value="1"/>
</dbReference>
<accession>A0A6I2U6Y6</accession>
<organism evidence="1 2">
    <name type="scientific">Ruthenibacterium lactatiformans</name>
    <dbReference type="NCBI Taxonomy" id="1550024"/>
    <lineage>
        <taxon>Bacteria</taxon>
        <taxon>Bacillati</taxon>
        <taxon>Bacillota</taxon>
        <taxon>Clostridia</taxon>
        <taxon>Eubacteriales</taxon>
        <taxon>Oscillospiraceae</taxon>
        <taxon>Ruthenibacterium</taxon>
    </lineage>
</organism>
<dbReference type="Gene3D" id="3.30.420.280">
    <property type="match status" value="2"/>
</dbReference>
<dbReference type="InterPro" id="IPR027417">
    <property type="entry name" value="P-loop_NTPase"/>
</dbReference>
<dbReference type="RefSeq" id="WP_154524135.1">
    <property type="nucleotide sequence ID" value="NZ_VUNJ01000030.1"/>
</dbReference>
<dbReference type="Gene3D" id="3.40.50.300">
    <property type="entry name" value="P-loop containing nucleotide triphosphate hydrolases"/>
    <property type="match status" value="1"/>
</dbReference>
<name>A0A6I2U6Y6_9FIRM</name>
<protein>
    <submittedName>
        <fullName evidence="1">Uncharacterized protein</fullName>
    </submittedName>
</protein>
<dbReference type="SUPFAM" id="SSF52540">
    <property type="entry name" value="P-loop containing nucleoside triphosphate hydrolases"/>
    <property type="match status" value="1"/>
</dbReference>
<sequence length="603" mass="68049">MQWDIGKPNPRQIEFFKARARFIAYGGARGGGKSWAVRKKAAGLALSYPGAGILIVRRTFPELRENHILPMTADLAGIARYRDADKSFTFPGGSRIVFGYCSSESDVLQYQGQEYDVIFMDEATQFTEFQFTTLTACLRGANDFPKRFYLTCNPGGVGHAWVKRLFIDRRYKKAEHPEDYVFIAANVYDNYALMAHDPDYVRMLENLPEEQRRAWLLGQWDIFEGQYFAEFDRNVHVCRPYGIPAHWRRYVTLDYGMDMLAALWVAVDEQGRAVVYRELYEGRDNGKGENGQGHIISAAARRLLEVNGGDEVQAWLAPPDLWNRRQDTGKSAAELFLENGVPLTKTGNSRVAGWLAVREFLAPGPGGQARGGEATRAQARDRARRFCVQNRVENEEARGGEAARAQARDRVRRFCMQNRVENEEARGGEATRAQARDRVRRFCVQNRVEDEEARGGEAARAQARDRVRRFCMQNRVENEEARGGEAAQTLRLRTSGPALCSETEAEAPQASGPALPRLRIFDTCANLIRTLPALRHDERKPEDAAVTPHELTHAPDALRGFCTYWSTAAHAPEAAVHDILRDDFNMKKPTARPLGQGGKYRVI</sequence>
<evidence type="ECO:0000313" key="1">
    <source>
        <dbReference type="EMBL" id="MST93512.1"/>
    </source>
</evidence>